<dbReference type="CDD" id="cd00684">
    <property type="entry name" value="Terpene_cyclase_plant_C1"/>
    <property type="match status" value="1"/>
</dbReference>
<name>A0AAD8KUC1_TARER</name>
<evidence type="ECO:0000313" key="5">
    <source>
        <dbReference type="EMBL" id="KAK1427326.1"/>
    </source>
</evidence>
<keyword evidence="1" id="KW-0479">Metal-binding</keyword>
<feature type="domain" description="Terpene synthase metal-binding" evidence="4">
    <location>
        <begin position="473"/>
        <end position="517"/>
    </location>
</feature>
<accession>A0AAD8KUC1</accession>
<keyword evidence="6" id="KW-1185">Reference proteome</keyword>
<evidence type="ECO:0000259" key="3">
    <source>
        <dbReference type="Pfam" id="PF01397"/>
    </source>
</evidence>
<dbReference type="SFLD" id="SFLDS00005">
    <property type="entry name" value="Isoprenoid_Synthase_Type_I"/>
    <property type="match status" value="1"/>
</dbReference>
<evidence type="ECO:0000256" key="1">
    <source>
        <dbReference type="ARBA" id="ARBA00022723"/>
    </source>
</evidence>
<dbReference type="InterPro" id="IPR036965">
    <property type="entry name" value="Terpene_synth_N_sf"/>
</dbReference>
<dbReference type="GO" id="GO:0010333">
    <property type="term" value="F:terpene synthase activity"/>
    <property type="evidence" value="ECO:0007669"/>
    <property type="project" value="InterPro"/>
</dbReference>
<gene>
    <name evidence="5" type="ORF">QVD17_16009</name>
</gene>
<dbReference type="Gene3D" id="1.10.600.10">
    <property type="entry name" value="Farnesyl Diphosphate Synthase"/>
    <property type="match status" value="1"/>
</dbReference>
<dbReference type="InterPro" id="IPR050148">
    <property type="entry name" value="Terpene_synthase-like"/>
</dbReference>
<comment type="caution">
    <text evidence="5">The sequence shown here is derived from an EMBL/GenBank/DDBJ whole genome shotgun (WGS) entry which is preliminary data.</text>
</comment>
<feature type="domain" description="Terpene synthase N-terminal" evidence="3">
    <location>
        <begin position="19"/>
        <end position="194"/>
    </location>
</feature>
<dbReference type="Gene3D" id="1.50.10.130">
    <property type="entry name" value="Terpene synthase, N-terminal domain"/>
    <property type="match status" value="1"/>
</dbReference>
<protein>
    <submittedName>
        <fullName evidence="5">Uncharacterized protein</fullName>
    </submittedName>
</protein>
<dbReference type="GO" id="GO:0046246">
    <property type="term" value="P:terpene biosynthetic process"/>
    <property type="evidence" value="ECO:0007669"/>
    <property type="project" value="UniProtKB-ARBA"/>
</dbReference>
<dbReference type="PANTHER" id="PTHR31225:SF250">
    <property type="entry name" value="(-)-BETA-CARYOPHYLLENE SYNTHASE"/>
    <property type="match status" value="1"/>
</dbReference>
<dbReference type="FunFam" id="1.50.10.130:FF:000001">
    <property type="entry name" value="Isoprene synthase, chloroplastic"/>
    <property type="match status" value="1"/>
</dbReference>
<dbReference type="SUPFAM" id="SSF48576">
    <property type="entry name" value="Terpenoid synthases"/>
    <property type="match status" value="1"/>
</dbReference>
<evidence type="ECO:0000256" key="2">
    <source>
        <dbReference type="SAM" id="Coils"/>
    </source>
</evidence>
<dbReference type="AlphaFoldDB" id="A0AAD8KUC1"/>
<proteinExistence type="predicted"/>
<organism evidence="5 6">
    <name type="scientific">Tagetes erecta</name>
    <name type="common">African marigold</name>
    <dbReference type="NCBI Taxonomy" id="13708"/>
    <lineage>
        <taxon>Eukaryota</taxon>
        <taxon>Viridiplantae</taxon>
        <taxon>Streptophyta</taxon>
        <taxon>Embryophyta</taxon>
        <taxon>Tracheophyta</taxon>
        <taxon>Spermatophyta</taxon>
        <taxon>Magnoliopsida</taxon>
        <taxon>eudicotyledons</taxon>
        <taxon>Gunneridae</taxon>
        <taxon>Pentapetalae</taxon>
        <taxon>asterids</taxon>
        <taxon>campanulids</taxon>
        <taxon>Asterales</taxon>
        <taxon>Asteraceae</taxon>
        <taxon>Asteroideae</taxon>
        <taxon>Heliantheae alliance</taxon>
        <taxon>Tageteae</taxon>
        <taxon>Tagetes</taxon>
    </lineage>
</organism>
<dbReference type="InterPro" id="IPR008930">
    <property type="entry name" value="Terpenoid_cyclase/PrenylTrfase"/>
</dbReference>
<dbReference type="InterPro" id="IPR034741">
    <property type="entry name" value="Terpene_cyclase-like_1_C"/>
</dbReference>
<evidence type="ECO:0000313" key="6">
    <source>
        <dbReference type="Proteomes" id="UP001229421"/>
    </source>
</evidence>
<dbReference type="Pfam" id="PF01397">
    <property type="entry name" value="Terpene_synth"/>
    <property type="match status" value="1"/>
</dbReference>
<dbReference type="InterPro" id="IPR001906">
    <property type="entry name" value="Terpene_synth_N"/>
</dbReference>
<dbReference type="Pfam" id="PF03936">
    <property type="entry name" value="Terpene_synth_C"/>
    <property type="match status" value="2"/>
</dbReference>
<dbReference type="SUPFAM" id="SSF48239">
    <property type="entry name" value="Terpenoid cyclases/Protein prenyltransferases"/>
    <property type="match status" value="1"/>
</dbReference>
<dbReference type="PANTHER" id="PTHR31225">
    <property type="entry name" value="OS04G0344100 PROTEIN-RELATED"/>
    <property type="match status" value="1"/>
</dbReference>
<dbReference type="GO" id="GO:0016102">
    <property type="term" value="P:diterpenoid biosynthetic process"/>
    <property type="evidence" value="ECO:0007669"/>
    <property type="project" value="InterPro"/>
</dbReference>
<feature type="coiled-coil region" evidence="2">
    <location>
        <begin position="26"/>
        <end position="53"/>
    </location>
</feature>
<sequence length="574" mass="67108">MSLEQEVLIRPFRSISPSIWGDTFLNYDKKTDLDEVEQVVEDLKEQVKNDIALALANPKEHENLLKLIDSIQRLGISYYFEEEIANALQHVYEAYGDHWNGGSASIWFRVLRQHGFYVSCDIFNKYKDQHGTFNESLMNDAEEMLELYEATSLRIHGEALLDEALEFTRTHLTEIVKDPLGSNSSLYGRIKDALKTPLNIRIPRIDTLSYIFLYEKQVSHDKSLLKLVKLGFNLLQSLHKRELNEISKWWKRFDVPKNLPFVRDRIVESYFWAFGTYSEPKYSLSRIFFAKLVQVATMIDDTYDAYGTYEELKIFTKAVERWCLSSLDALPNYMKLAYRILLDVYQEMEAIQEIEEIRPLYNCAKVSMTELFKGYMLEAEWVKEGRIPTVDEYASIGLVTGNSGPFLLGCYIGMSDIFANETVKWASNYPSLFKYSTEIGRLLNDLASYKIPSHIKHFVKQIRCGKKPRFEEICDKKKEREREHFPSSVQCYMKQYNVTEKHAVDMVRNKIEDAWKDIYQESLTCKDVSRPLIMVVVNYARTLYYLFTNNDSFSEVDENIQDHIKSLFIDAMSI</sequence>
<dbReference type="GO" id="GO:0000287">
    <property type="term" value="F:magnesium ion binding"/>
    <property type="evidence" value="ECO:0007669"/>
    <property type="project" value="InterPro"/>
</dbReference>
<dbReference type="InterPro" id="IPR044814">
    <property type="entry name" value="Terpene_cyclase_plant_C1"/>
</dbReference>
<dbReference type="InterPro" id="IPR008949">
    <property type="entry name" value="Isoprenoid_synthase_dom_sf"/>
</dbReference>
<keyword evidence="2" id="KW-0175">Coiled coil</keyword>
<evidence type="ECO:0000259" key="4">
    <source>
        <dbReference type="Pfam" id="PF03936"/>
    </source>
</evidence>
<dbReference type="SFLD" id="SFLDG01019">
    <property type="entry name" value="Terpene_Cyclase_Like_1_C_Termi"/>
    <property type="match status" value="1"/>
</dbReference>
<dbReference type="InterPro" id="IPR005630">
    <property type="entry name" value="Terpene_synthase_metal-bd"/>
</dbReference>
<feature type="domain" description="Terpene synthase metal-binding" evidence="4">
    <location>
        <begin position="253"/>
        <end position="465"/>
    </location>
</feature>
<dbReference type="EMBL" id="JAUHHV010000004">
    <property type="protein sequence ID" value="KAK1427326.1"/>
    <property type="molecule type" value="Genomic_DNA"/>
</dbReference>
<dbReference type="Proteomes" id="UP001229421">
    <property type="component" value="Unassembled WGS sequence"/>
</dbReference>
<reference evidence="5" key="1">
    <citation type="journal article" date="2023" name="bioRxiv">
        <title>Improved chromosome-level genome assembly for marigold (Tagetes erecta).</title>
        <authorList>
            <person name="Jiang F."/>
            <person name="Yuan L."/>
            <person name="Wang S."/>
            <person name="Wang H."/>
            <person name="Xu D."/>
            <person name="Wang A."/>
            <person name="Fan W."/>
        </authorList>
    </citation>
    <scope>NUCLEOTIDE SEQUENCE</scope>
    <source>
        <strain evidence="5">WSJ</strain>
        <tissue evidence="5">Leaf</tissue>
    </source>
</reference>